<dbReference type="PANTHER" id="PTHR22803">
    <property type="entry name" value="MANNOSE, PHOSPHOLIPASE, LECTIN RECEPTOR RELATED"/>
    <property type="match status" value="1"/>
</dbReference>
<sequence length="363" mass="39008">MNNKLKSLKNTVLWILPILLLVAACDQSSLPTNTGDGIQSELGVDALGKSVPEGLVYNEHNGNYYSAIEDLGITWDDANVAAQELSYGKCEAHLATITSQNEQDWIVNTFPNAVEGGYWLGGSQASGSDEPAGGWEWVTGETFFYTNWRLGEPNNANAVDENSIHFLPTIFAGGDGGWNDQNGNSTSFENNGETFYAVEGYVVEYECPTKVTGGGQVIRVVTGNGDIQKRIYGFNAQKGGDLVVKGQAQSSLQNPDGSKISFHMESTCLSVWGNNAWIGTRVTQSSDESIIPTGITFLWRIVDNGQGKNADDDLVGFYATESNPGTGEDLNLASFCTLQPTEDVFGPAFGASLVVGKGNFQIH</sequence>
<reference evidence="3" key="2">
    <citation type="submission" date="2024-05" db="EMBL/GenBank/DDBJ databases">
        <title>Rhodohalobacter halophilus gen. nov., sp. nov., a moderately halophilic member of the family Balneolaceae.</title>
        <authorList>
            <person name="Xia J."/>
        </authorList>
    </citation>
    <scope>NUCLEOTIDE SEQUENCE</scope>
    <source>
        <strain evidence="3">WB101</strain>
    </source>
</reference>
<comment type="caution">
    <text evidence="3">The sequence shown here is derived from an EMBL/GenBank/DDBJ whole genome shotgun (WGS) entry which is preliminary data.</text>
</comment>
<dbReference type="InterPro" id="IPR001304">
    <property type="entry name" value="C-type_lectin-like"/>
</dbReference>
<organism evidence="3 4">
    <name type="scientific">Rhodohalobacter sulfatireducens</name>
    <dbReference type="NCBI Taxonomy" id="2911366"/>
    <lineage>
        <taxon>Bacteria</taxon>
        <taxon>Pseudomonadati</taxon>
        <taxon>Balneolota</taxon>
        <taxon>Balneolia</taxon>
        <taxon>Balneolales</taxon>
        <taxon>Balneolaceae</taxon>
        <taxon>Rhodohalobacter</taxon>
    </lineage>
</organism>
<evidence type="ECO:0000313" key="3">
    <source>
        <dbReference type="EMBL" id="MCG2587606.1"/>
    </source>
</evidence>
<evidence type="ECO:0000259" key="2">
    <source>
        <dbReference type="PROSITE" id="PS50041"/>
    </source>
</evidence>
<dbReference type="PROSITE" id="PS50041">
    <property type="entry name" value="C_TYPE_LECTIN_2"/>
    <property type="match status" value="1"/>
</dbReference>
<dbReference type="SMART" id="SM00034">
    <property type="entry name" value="CLECT"/>
    <property type="match status" value="1"/>
</dbReference>
<dbReference type="Gene3D" id="3.10.100.10">
    <property type="entry name" value="Mannose-Binding Protein A, subunit A"/>
    <property type="match status" value="1"/>
</dbReference>
<proteinExistence type="predicted"/>
<dbReference type="PROSITE" id="PS51257">
    <property type="entry name" value="PROKAR_LIPOPROTEIN"/>
    <property type="match status" value="1"/>
</dbReference>
<dbReference type="InterPro" id="IPR050111">
    <property type="entry name" value="C-type_lectin/snaclec_domain"/>
</dbReference>
<feature type="domain" description="C-type lectin" evidence="2">
    <location>
        <begin position="60"/>
        <end position="182"/>
    </location>
</feature>
<dbReference type="InterPro" id="IPR016186">
    <property type="entry name" value="C-type_lectin-like/link_sf"/>
</dbReference>
<dbReference type="Proteomes" id="UP001165366">
    <property type="component" value="Unassembled WGS sequence"/>
</dbReference>
<dbReference type="InterPro" id="IPR016187">
    <property type="entry name" value="CTDL_fold"/>
</dbReference>
<protein>
    <recommendedName>
        <fullName evidence="2">C-type lectin domain-containing protein</fullName>
    </recommendedName>
</protein>
<name>A0ABS9K9T2_9BACT</name>
<evidence type="ECO:0000256" key="1">
    <source>
        <dbReference type="SAM" id="SignalP"/>
    </source>
</evidence>
<evidence type="ECO:0000313" key="4">
    <source>
        <dbReference type="Proteomes" id="UP001165366"/>
    </source>
</evidence>
<dbReference type="RefSeq" id="WP_237852450.1">
    <property type="nucleotide sequence ID" value="NZ_JAKLWS010000003.1"/>
</dbReference>
<feature type="chain" id="PRO_5047449801" description="C-type lectin domain-containing protein" evidence="1">
    <location>
        <begin position="24"/>
        <end position="363"/>
    </location>
</feature>
<dbReference type="SUPFAM" id="SSF56436">
    <property type="entry name" value="C-type lectin-like"/>
    <property type="match status" value="1"/>
</dbReference>
<accession>A0ABS9K9T2</accession>
<feature type="signal peptide" evidence="1">
    <location>
        <begin position="1"/>
        <end position="23"/>
    </location>
</feature>
<reference evidence="3" key="1">
    <citation type="submission" date="2022-01" db="EMBL/GenBank/DDBJ databases">
        <authorList>
            <person name="Wang Y."/>
        </authorList>
    </citation>
    <scope>NUCLEOTIDE SEQUENCE</scope>
    <source>
        <strain evidence="3">WB101</strain>
    </source>
</reference>
<gene>
    <name evidence="3" type="ORF">L6773_03445</name>
</gene>
<dbReference type="EMBL" id="JAKLWS010000003">
    <property type="protein sequence ID" value="MCG2587606.1"/>
    <property type="molecule type" value="Genomic_DNA"/>
</dbReference>
<dbReference type="Pfam" id="PF00059">
    <property type="entry name" value="Lectin_C"/>
    <property type="match status" value="1"/>
</dbReference>
<keyword evidence="4" id="KW-1185">Reference proteome</keyword>
<keyword evidence="1" id="KW-0732">Signal</keyword>